<dbReference type="GO" id="GO:0009086">
    <property type="term" value="P:methionine biosynthetic process"/>
    <property type="evidence" value="ECO:0007669"/>
    <property type="project" value="InterPro"/>
</dbReference>
<gene>
    <name evidence="5" type="ORF">ENS19_08350</name>
</gene>
<name>A0A7C3J535_9CREN</name>
<feature type="domain" description="Cobalamin-independent methionine synthase MetE C-terminal/archaeal" evidence="4">
    <location>
        <begin position="22"/>
        <end position="292"/>
    </location>
</feature>
<dbReference type="Pfam" id="PF01717">
    <property type="entry name" value="Meth_synt_2"/>
    <property type="match status" value="1"/>
</dbReference>
<comment type="caution">
    <text evidence="5">The sequence shown here is derived from an EMBL/GenBank/DDBJ whole genome shotgun (WGS) entry which is preliminary data.</text>
</comment>
<dbReference type="EMBL" id="DSTX01000013">
    <property type="protein sequence ID" value="HFK21267.1"/>
    <property type="molecule type" value="Genomic_DNA"/>
</dbReference>
<keyword evidence="3" id="KW-0862">Zinc</keyword>
<protein>
    <recommendedName>
        <fullName evidence="4">Cobalamin-independent methionine synthase MetE C-terminal/archaeal domain-containing protein</fullName>
    </recommendedName>
</protein>
<evidence type="ECO:0000313" key="5">
    <source>
        <dbReference type="EMBL" id="HFK21267.1"/>
    </source>
</evidence>
<sequence>MAMKVRTTVIGSYPVVGDGFDAIRAAVQDQLDAGIDLISDGQTRKDMVAYFADHIPGFEVNDGRSYIVGKIMPPEEAPLPVDLAFARRLSDGRADVKAIITGPVTMAFFSELKPSAPYKSYRDQALYQDISNALVAECQLIQKEGFMNFQIDEPSFSIGAPMDLGRKALENIFNGIRGTKALHVCGSLRGVFQSMVQIDGMDVISIAFKDSLSNFDNVERKALEDHGKKLGIGCVSSTDGNVESKEAISSIIRKAAGAYGVENISSIHPDCGLRSLERETAKGKLRNMVMALKGMAKELE</sequence>
<reference evidence="5" key="1">
    <citation type="journal article" date="2020" name="mSystems">
        <title>Genome- and Community-Level Interaction Insights into Carbon Utilization and Element Cycling Functions of Hydrothermarchaeota in Hydrothermal Sediment.</title>
        <authorList>
            <person name="Zhou Z."/>
            <person name="Liu Y."/>
            <person name="Xu W."/>
            <person name="Pan J."/>
            <person name="Luo Z.H."/>
            <person name="Li M."/>
        </authorList>
    </citation>
    <scope>NUCLEOTIDE SEQUENCE [LARGE SCALE GENOMIC DNA]</scope>
    <source>
        <strain evidence="5">SpSt-468</strain>
    </source>
</reference>
<dbReference type="InterPro" id="IPR002629">
    <property type="entry name" value="Met_Synth_C/arc"/>
</dbReference>
<dbReference type="GO" id="GO:0003871">
    <property type="term" value="F:5-methyltetrahydropteroyltriglutamate-homocysteine S-methyltransferase activity"/>
    <property type="evidence" value="ECO:0007669"/>
    <property type="project" value="InterPro"/>
</dbReference>
<evidence type="ECO:0000256" key="1">
    <source>
        <dbReference type="ARBA" id="ARBA00001947"/>
    </source>
</evidence>
<dbReference type="InterPro" id="IPR038071">
    <property type="entry name" value="UROD/MetE-like_sf"/>
</dbReference>
<evidence type="ECO:0000259" key="4">
    <source>
        <dbReference type="Pfam" id="PF01717"/>
    </source>
</evidence>
<evidence type="ECO:0000256" key="2">
    <source>
        <dbReference type="ARBA" id="ARBA00022723"/>
    </source>
</evidence>
<dbReference type="AlphaFoldDB" id="A0A7C3J535"/>
<proteinExistence type="predicted"/>
<comment type="cofactor">
    <cofactor evidence="1">
        <name>Zn(2+)</name>
        <dbReference type="ChEBI" id="CHEBI:29105"/>
    </cofactor>
</comment>
<dbReference type="SUPFAM" id="SSF51726">
    <property type="entry name" value="UROD/MetE-like"/>
    <property type="match status" value="1"/>
</dbReference>
<evidence type="ECO:0000256" key="3">
    <source>
        <dbReference type="ARBA" id="ARBA00022833"/>
    </source>
</evidence>
<keyword evidence="2" id="KW-0479">Metal-binding</keyword>
<dbReference type="GO" id="GO:0008270">
    <property type="term" value="F:zinc ion binding"/>
    <property type="evidence" value="ECO:0007669"/>
    <property type="project" value="InterPro"/>
</dbReference>
<dbReference type="Gene3D" id="3.20.20.210">
    <property type="match status" value="1"/>
</dbReference>
<accession>A0A7C3J535</accession>
<organism evidence="5">
    <name type="scientific">Candidatus Methanomethylicus mesodigestus</name>
    <dbReference type="NCBI Taxonomy" id="1867258"/>
    <lineage>
        <taxon>Archaea</taxon>
        <taxon>Thermoproteota</taxon>
        <taxon>Methanosuratincolia</taxon>
        <taxon>Candidatus Methanomethylicales</taxon>
        <taxon>Candidatus Methanomethylicaceae</taxon>
        <taxon>Candidatus Methanomethylicus</taxon>
    </lineage>
</organism>
<dbReference type="PANTHER" id="PTHR30519">
    <property type="entry name" value="5-METHYLTETRAHYDROPTEROYLTRIGLUTAMATE--HOMOCYSTEINE METHYLTRANSFERASE"/>
    <property type="match status" value="1"/>
</dbReference>